<name>A0A8J8SD73_9FIRM</name>
<dbReference type="KEGG" id="vgu:HYG85_17410"/>
<reference evidence="2 3" key="1">
    <citation type="submission" date="2020-07" db="EMBL/GenBank/DDBJ databases">
        <title>Vallitalea guaymasensis genome.</title>
        <authorList>
            <person name="Postec A."/>
        </authorList>
    </citation>
    <scope>NUCLEOTIDE SEQUENCE [LARGE SCALE GENOMIC DNA]</scope>
    <source>
        <strain evidence="2 3">Ra1766G1</strain>
    </source>
</reference>
<accession>A0A8J8SD73</accession>
<proteinExistence type="predicted"/>
<dbReference type="PROSITE" id="PS50943">
    <property type="entry name" value="HTH_CROC1"/>
    <property type="match status" value="1"/>
</dbReference>
<sequence length="127" mass="14799">MEVFIIRSRIKELRKILGINQDLFANRISMSRSNLANIENGNVSLTDRVKNNIITEFNVNEEWFVTGKGEVFNNITSNLIDQLIKENSLDEIDKQTLTYFIQLDEASRKQVLGYIHRLLEEKNINNI</sequence>
<protein>
    <submittedName>
        <fullName evidence="2">Helix-turn-helix transcriptional regulator</fullName>
    </submittedName>
</protein>
<evidence type="ECO:0000313" key="3">
    <source>
        <dbReference type="Proteomes" id="UP000677305"/>
    </source>
</evidence>
<gene>
    <name evidence="2" type="ORF">HYG85_17410</name>
</gene>
<dbReference type="InterPro" id="IPR010982">
    <property type="entry name" value="Lambda_DNA-bd_dom_sf"/>
</dbReference>
<dbReference type="SUPFAM" id="SSF47413">
    <property type="entry name" value="lambda repressor-like DNA-binding domains"/>
    <property type="match status" value="1"/>
</dbReference>
<evidence type="ECO:0000313" key="2">
    <source>
        <dbReference type="EMBL" id="QUH30593.1"/>
    </source>
</evidence>
<dbReference type="Gene3D" id="1.10.260.40">
    <property type="entry name" value="lambda repressor-like DNA-binding domains"/>
    <property type="match status" value="1"/>
</dbReference>
<evidence type="ECO:0000259" key="1">
    <source>
        <dbReference type="PROSITE" id="PS50943"/>
    </source>
</evidence>
<dbReference type="Pfam" id="PF12844">
    <property type="entry name" value="HTH_19"/>
    <property type="match status" value="1"/>
</dbReference>
<dbReference type="GO" id="GO:0003677">
    <property type="term" value="F:DNA binding"/>
    <property type="evidence" value="ECO:0007669"/>
    <property type="project" value="InterPro"/>
</dbReference>
<dbReference type="AlphaFoldDB" id="A0A8J8SD73"/>
<dbReference type="EMBL" id="CP058561">
    <property type="protein sequence ID" value="QUH30593.1"/>
    <property type="molecule type" value="Genomic_DNA"/>
</dbReference>
<organism evidence="2 3">
    <name type="scientific">Vallitalea guaymasensis</name>
    <dbReference type="NCBI Taxonomy" id="1185412"/>
    <lineage>
        <taxon>Bacteria</taxon>
        <taxon>Bacillati</taxon>
        <taxon>Bacillota</taxon>
        <taxon>Clostridia</taxon>
        <taxon>Lachnospirales</taxon>
        <taxon>Vallitaleaceae</taxon>
        <taxon>Vallitalea</taxon>
    </lineage>
</organism>
<dbReference type="Proteomes" id="UP000677305">
    <property type="component" value="Chromosome"/>
</dbReference>
<feature type="domain" description="HTH cro/C1-type" evidence="1">
    <location>
        <begin position="10"/>
        <end position="64"/>
    </location>
</feature>
<keyword evidence="3" id="KW-1185">Reference proteome</keyword>
<dbReference type="CDD" id="cd00093">
    <property type="entry name" value="HTH_XRE"/>
    <property type="match status" value="1"/>
</dbReference>
<dbReference type="SMART" id="SM00530">
    <property type="entry name" value="HTH_XRE"/>
    <property type="match status" value="1"/>
</dbReference>
<dbReference type="InterPro" id="IPR001387">
    <property type="entry name" value="Cro/C1-type_HTH"/>
</dbReference>